<evidence type="ECO:0000256" key="5">
    <source>
        <dbReference type="ARBA" id="ARBA00022989"/>
    </source>
</evidence>
<evidence type="ECO:0000256" key="3">
    <source>
        <dbReference type="ARBA" id="ARBA00022679"/>
    </source>
</evidence>
<feature type="compositionally biased region" description="Low complexity" evidence="8">
    <location>
        <begin position="36"/>
        <end position="45"/>
    </location>
</feature>
<comment type="similarity">
    <text evidence="2">Belongs to the bacterial sugar transferase family.</text>
</comment>
<dbReference type="PANTHER" id="PTHR30576">
    <property type="entry name" value="COLANIC BIOSYNTHESIS UDP-GLUCOSE LIPID CARRIER TRANSFERASE"/>
    <property type="match status" value="1"/>
</dbReference>
<dbReference type="Proteomes" id="UP000609531">
    <property type="component" value="Unassembled WGS sequence"/>
</dbReference>
<dbReference type="Gene3D" id="3.40.50.720">
    <property type="entry name" value="NAD(P)-binding Rossmann-like Domain"/>
    <property type="match status" value="1"/>
</dbReference>
<evidence type="ECO:0000259" key="10">
    <source>
        <dbReference type="Pfam" id="PF02397"/>
    </source>
</evidence>
<feature type="transmembrane region" description="Helical" evidence="9">
    <location>
        <begin position="514"/>
        <end position="532"/>
    </location>
</feature>
<dbReference type="GO" id="GO:0089702">
    <property type="term" value="F:undecaprenyl-phosphate glucose phosphotransferase activity"/>
    <property type="evidence" value="ECO:0007669"/>
    <property type="project" value="UniProtKB-EC"/>
</dbReference>
<feature type="transmembrane region" description="Helical" evidence="9">
    <location>
        <begin position="82"/>
        <end position="103"/>
    </location>
</feature>
<organism evidence="11 12">
    <name type="scientific">Acuticoccus mangrovi</name>
    <dbReference type="NCBI Taxonomy" id="2796142"/>
    <lineage>
        <taxon>Bacteria</taxon>
        <taxon>Pseudomonadati</taxon>
        <taxon>Pseudomonadota</taxon>
        <taxon>Alphaproteobacteria</taxon>
        <taxon>Hyphomicrobiales</taxon>
        <taxon>Amorphaceae</taxon>
        <taxon>Acuticoccus</taxon>
    </lineage>
</organism>
<evidence type="ECO:0000313" key="12">
    <source>
        <dbReference type="Proteomes" id="UP000609531"/>
    </source>
</evidence>
<evidence type="ECO:0000256" key="4">
    <source>
        <dbReference type="ARBA" id="ARBA00022692"/>
    </source>
</evidence>
<comment type="caution">
    <text evidence="11">The sequence shown here is derived from an EMBL/GenBank/DDBJ whole genome shotgun (WGS) entry which is preliminary data.</text>
</comment>
<dbReference type="InterPro" id="IPR003362">
    <property type="entry name" value="Bact_transf"/>
</dbReference>
<accession>A0A934IV46</accession>
<dbReference type="Pfam" id="PF02397">
    <property type="entry name" value="Bac_transf"/>
    <property type="match status" value="1"/>
</dbReference>
<proteinExistence type="inferred from homology"/>
<protein>
    <submittedName>
        <fullName evidence="11">Undecaprenyl-phosphate glucose phosphotransferase</fullName>
        <ecNumber evidence="11">2.7.8.31</ecNumber>
    </submittedName>
</protein>
<dbReference type="InterPro" id="IPR017475">
    <property type="entry name" value="EPS_sugar_tfrase"/>
</dbReference>
<name>A0A934IV46_9HYPH</name>
<evidence type="ECO:0000256" key="2">
    <source>
        <dbReference type="ARBA" id="ARBA00006464"/>
    </source>
</evidence>
<feature type="transmembrane region" description="Helical" evidence="9">
    <location>
        <begin position="109"/>
        <end position="127"/>
    </location>
</feature>
<evidence type="ECO:0000256" key="9">
    <source>
        <dbReference type="SAM" id="Phobius"/>
    </source>
</evidence>
<dbReference type="InterPro" id="IPR036291">
    <property type="entry name" value="NAD(P)-bd_dom_sf"/>
</dbReference>
<dbReference type="GO" id="GO:0000271">
    <property type="term" value="P:polysaccharide biosynthetic process"/>
    <property type="evidence" value="ECO:0007669"/>
    <property type="project" value="UniProtKB-KW"/>
</dbReference>
<feature type="domain" description="Bacterial sugar transferase" evidence="10">
    <location>
        <begin position="344"/>
        <end position="530"/>
    </location>
</feature>
<dbReference type="InterPro" id="IPR017473">
    <property type="entry name" value="Undecaprenyl-P_gluc_Ptfrase"/>
</dbReference>
<keyword evidence="3 11" id="KW-0808">Transferase</keyword>
<evidence type="ECO:0000256" key="1">
    <source>
        <dbReference type="ARBA" id="ARBA00004141"/>
    </source>
</evidence>
<dbReference type="AlphaFoldDB" id="A0A934IV46"/>
<feature type="region of interest" description="Disordered" evidence="8">
    <location>
        <begin position="1"/>
        <end position="45"/>
    </location>
</feature>
<comment type="subcellular location">
    <subcellularLocation>
        <location evidence="1">Membrane</location>
        <topology evidence="1">Multi-pass membrane protein</topology>
    </subcellularLocation>
</comment>
<sequence length="538" mass="60206">MTARDNLRDAPLPSGEGVVATVTPARTPASARADSAEPGAPAADLAADPTDVHLNRKVSRMRRVPQAFGRPEYLDLRSIDRALTVGDLLSFFGAGFVVSRVMIGGIDVMLTYSAMTLVATIVFSRVLESNKVYRTPAHKITLRLIRRLVQSLLFTFALITAVTFGAQFGEPYTREWLLAWLVAATATIFVYRVIVALLVRFAMRRGHLRRRVAIYGGDAQGVAVIEHLNASDDAHYALVGFYDDRYQRVPEAIEGYERRGGLAELEEAVAQGMVDEVIIALPLNAVERLTHIMNRMSRFSVTVLFAPDLAMWRFFDRPFETIGGAPMLRALDAPIEGWAGVAKFVEDRLIAGILVVLLSPLLGLTALAIKLDSKGPVLFRQPRRGWNGSIFTIYKFRTMRTDLTDLAGAAQVTRDDPRVTRVGRFLRRTSIDELPQLFNVLNGDMSLVGPRPHALGTKAEGKPFEEAVADYMRRYRVKPGITGWAQVNGWRGETDTNRKLLVRVRYDIEYIENWTFWFDLYILAITPLSLLFRSRNAY</sequence>
<dbReference type="NCBIfam" id="TIGR03023">
    <property type="entry name" value="WcaJ_sugtrans"/>
    <property type="match status" value="1"/>
</dbReference>
<dbReference type="PANTHER" id="PTHR30576:SF0">
    <property type="entry name" value="UNDECAPRENYL-PHOSPHATE N-ACETYLGALACTOSAMINYL 1-PHOSPHATE TRANSFERASE-RELATED"/>
    <property type="match status" value="1"/>
</dbReference>
<feature type="transmembrane region" description="Helical" evidence="9">
    <location>
        <begin position="178"/>
        <end position="201"/>
    </location>
</feature>
<keyword evidence="12" id="KW-1185">Reference proteome</keyword>
<dbReference type="EC" id="2.7.8.31" evidence="11"/>
<keyword evidence="4 9" id="KW-0812">Transmembrane</keyword>
<gene>
    <name evidence="11" type="ORF">JCR33_23010</name>
</gene>
<evidence type="ECO:0000313" key="11">
    <source>
        <dbReference type="EMBL" id="MBJ3778590.1"/>
    </source>
</evidence>
<evidence type="ECO:0000256" key="7">
    <source>
        <dbReference type="ARBA" id="ARBA00023169"/>
    </source>
</evidence>
<evidence type="ECO:0000256" key="6">
    <source>
        <dbReference type="ARBA" id="ARBA00023136"/>
    </source>
</evidence>
<feature type="transmembrane region" description="Helical" evidence="9">
    <location>
        <begin position="349"/>
        <end position="369"/>
    </location>
</feature>
<dbReference type="NCBIfam" id="TIGR03025">
    <property type="entry name" value="EPS_sugtrans"/>
    <property type="match status" value="1"/>
</dbReference>
<keyword evidence="7" id="KW-0270">Exopolysaccharide synthesis</keyword>
<keyword evidence="6 9" id="KW-0472">Membrane</keyword>
<dbReference type="RefSeq" id="WP_198884496.1">
    <property type="nucleotide sequence ID" value="NZ_JAEKJA010000032.1"/>
</dbReference>
<dbReference type="SUPFAM" id="SSF51735">
    <property type="entry name" value="NAD(P)-binding Rossmann-fold domains"/>
    <property type="match status" value="1"/>
</dbReference>
<dbReference type="GO" id="GO:0016020">
    <property type="term" value="C:membrane"/>
    <property type="evidence" value="ECO:0007669"/>
    <property type="project" value="UniProtKB-SubCell"/>
</dbReference>
<reference evidence="11" key="1">
    <citation type="submission" date="2020-12" db="EMBL/GenBank/DDBJ databases">
        <title>Bacterial taxonomy.</title>
        <authorList>
            <person name="Pan X."/>
        </authorList>
    </citation>
    <scope>NUCLEOTIDE SEQUENCE</scope>
    <source>
        <strain evidence="11">B2012</strain>
    </source>
</reference>
<keyword evidence="5 9" id="KW-1133">Transmembrane helix</keyword>
<dbReference type="EMBL" id="JAEKJA010000032">
    <property type="protein sequence ID" value="MBJ3778590.1"/>
    <property type="molecule type" value="Genomic_DNA"/>
</dbReference>
<feature type="transmembrane region" description="Helical" evidence="9">
    <location>
        <begin position="148"/>
        <end position="166"/>
    </location>
</feature>
<evidence type="ECO:0000256" key="8">
    <source>
        <dbReference type="SAM" id="MobiDB-lite"/>
    </source>
</evidence>
<dbReference type="Pfam" id="PF13727">
    <property type="entry name" value="CoA_binding_3"/>
    <property type="match status" value="1"/>
</dbReference>